<reference evidence="2 3" key="1">
    <citation type="journal article" date="2020" name="Genomics">
        <title>Complete, high-quality genomes from long-read metagenomic sequencing of two wolf lichen thalli reveals enigmatic genome architecture.</title>
        <authorList>
            <person name="McKenzie S.K."/>
            <person name="Walston R.F."/>
            <person name="Allen J.L."/>
        </authorList>
    </citation>
    <scope>NUCLEOTIDE SEQUENCE [LARGE SCALE GENOMIC DNA]</scope>
    <source>
        <strain evidence="2">WasteWater2</strain>
    </source>
</reference>
<proteinExistence type="predicted"/>
<keyword evidence="3" id="KW-1185">Reference proteome</keyword>
<feature type="compositionally biased region" description="Polar residues" evidence="1">
    <location>
        <begin position="384"/>
        <end position="394"/>
    </location>
</feature>
<name>A0A8H6G1Q2_9LECA</name>
<organism evidence="2 3">
    <name type="scientific">Letharia columbiana</name>
    <dbReference type="NCBI Taxonomy" id="112416"/>
    <lineage>
        <taxon>Eukaryota</taxon>
        <taxon>Fungi</taxon>
        <taxon>Dikarya</taxon>
        <taxon>Ascomycota</taxon>
        <taxon>Pezizomycotina</taxon>
        <taxon>Lecanoromycetes</taxon>
        <taxon>OSLEUM clade</taxon>
        <taxon>Lecanoromycetidae</taxon>
        <taxon>Lecanorales</taxon>
        <taxon>Lecanorineae</taxon>
        <taxon>Parmeliaceae</taxon>
        <taxon>Letharia</taxon>
    </lineage>
</organism>
<protein>
    <submittedName>
        <fullName evidence="2">Uncharacterized protein</fullName>
    </submittedName>
</protein>
<dbReference type="EMBL" id="JACCJC010000007">
    <property type="protein sequence ID" value="KAF6238887.1"/>
    <property type="molecule type" value="Genomic_DNA"/>
</dbReference>
<dbReference type="Proteomes" id="UP000578531">
    <property type="component" value="Unassembled WGS sequence"/>
</dbReference>
<dbReference type="RefSeq" id="XP_037168183.1">
    <property type="nucleotide sequence ID" value="XM_037304690.1"/>
</dbReference>
<dbReference type="AlphaFoldDB" id="A0A8H6G1Q2"/>
<feature type="compositionally biased region" description="Basic and acidic residues" evidence="1">
    <location>
        <begin position="260"/>
        <end position="271"/>
    </location>
</feature>
<gene>
    <name evidence="2" type="ORF">HO173_002759</name>
</gene>
<evidence type="ECO:0000313" key="3">
    <source>
        <dbReference type="Proteomes" id="UP000578531"/>
    </source>
</evidence>
<evidence type="ECO:0000313" key="2">
    <source>
        <dbReference type="EMBL" id="KAF6238887.1"/>
    </source>
</evidence>
<accession>A0A8H6G1Q2</accession>
<sequence length="423" mass="48761">MTPPLTGFFMRVAGLGDVHKEIERRKRVMRRVGKIGPRDRDPVVCQSGQSYRTSSPSRSVRDDQQITKGPRSSSRENIRSTDGPPPFPRVHWRDLSRETLAEYSLAWRWDNNDKDYIVIEEHLTWRELDLLIQHTGWLRERKELDLALRESKKEVEQMQKLCESMAPKDRSDAGRKSEKRRECDAERASARDDQNLDGGHAHVSQPGIHIHVYQTQNSQPPAPRGASTAQPIPELPSPSHHSSQRSTVPAMHSKLTRPWSPHDHTSMERPRQPSRQTHRSRSRSRASQAPDELPGTSFRRARESDENRPRRATAQQVSRPQEEPLSTRTASRQWRHIPAPSEHVHFASPPRSESMASEERPRQAAKNVRELSPQYRQPRRERSSYSAQGSQSRRAYTHAPESWSEDRGGTGRYVGEKLRFRDV</sequence>
<feature type="region of interest" description="Disordered" evidence="1">
    <location>
        <begin position="215"/>
        <end position="423"/>
    </location>
</feature>
<feature type="compositionally biased region" description="Polar residues" evidence="1">
    <location>
        <begin position="313"/>
        <end position="332"/>
    </location>
</feature>
<feature type="compositionally biased region" description="Basic and acidic residues" evidence="1">
    <location>
        <begin position="404"/>
        <end position="423"/>
    </location>
</feature>
<feature type="compositionally biased region" description="Polar residues" evidence="1">
    <location>
        <begin position="46"/>
        <end position="58"/>
    </location>
</feature>
<dbReference type="GeneID" id="59284430"/>
<feature type="compositionally biased region" description="Basic and acidic residues" evidence="1">
    <location>
        <begin position="166"/>
        <end position="194"/>
    </location>
</feature>
<feature type="region of interest" description="Disordered" evidence="1">
    <location>
        <begin position="161"/>
        <end position="203"/>
    </location>
</feature>
<comment type="caution">
    <text evidence="2">The sequence shown here is derived from an EMBL/GenBank/DDBJ whole genome shotgun (WGS) entry which is preliminary data.</text>
</comment>
<dbReference type="OrthoDB" id="10530554at2759"/>
<feature type="region of interest" description="Disordered" evidence="1">
    <location>
        <begin position="30"/>
        <end position="91"/>
    </location>
</feature>
<evidence type="ECO:0000256" key="1">
    <source>
        <dbReference type="SAM" id="MobiDB-lite"/>
    </source>
</evidence>
<feature type="compositionally biased region" description="Basic and acidic residues" evidence="1">
    <location>
        <begin position="300"/>
        <end position="309"/>
    </location>
</feature>